<evidence type="ECO:0000256" key="4">
    <source>
        <dbReference type="ARBA" id="ARBA00023139"/>
    </source>
</evidence>
<evidence type="ECO:0000256" key="3">
    <source>
        <dbReference type="ARBA" id="ARBA00023136"/>
    </source>
</evidence>
<evidence type="ECO:0000313" key="13">
    <source>
        <dbReference type="Proteomes" id="UP000221165"/>
    </source>
</evidence>
<dbReference type="Proteomes" id="UP000221165">
    <property type="component" value="Unassembled WGS sequence"/>
</dbReference>
<keyword evidence="8" id="KW-0175">Coiled coil</keyword>
<dbReference type="SUPFAM" id="SSF58038">
    <property type="entry name" value="SNARE fusion complex"/>
    <property type="match status" value="1"/>
</dbReference>
<keyword evidence="13" id="KW-1185">Reference proteome</keyword>
<dbReference type="SMART" id="SM01270">
    <property type="entry name" value="Longin"/>
    <property type="match status" value="1"/>
</dbReference>
<dbReference type="Pfam" id="PF00957">
    <property type="entry name" value="Synaptobrevin"/>
    <property type="match status" value="1"/>
</dbReference>
<dbReference type="EMBL" id="MIGC01005139">
    <property type="protein sequence ID" value="PHJ17269.1"/>
    <property type="molecule type" value="Genomic_DNA"/>
</dbReference>
<protein>
    <submittedName>
        <fullName evidence="12">Snare protein</fullName>
    </submittedName>
</protein>
<feature type="region of interest" description="Disordered" evidence="9">
    <location>
        <begin position="1"/>
        <end position="23"/>
    </location>
</feature>
<evidence type="ECO:0000256" key="5">
    <source>
        <dbReference type="ARBA" id="ARBA00023288"/>
    </source>
</evidence>
<reference evidence="12 13" key="1">
    <citation type="journal article" date="2017" name="Int. J. Parasitol.">
        <title>The genome of the protozoan parasite Cystoisospora suis and a reverse vaccinology approach to identify vaccine candidates.</title>
        <authorList>
            <person name="Palmieri N."/>
            <person name="Shrestha A."/>
            <person name="Ruttkowski B."/>
            <person name="Beck T."/>
            <person name="Vogl C."/>
            <person name="Tomley F."/>
            <person name="Blake D.P."/>
            <person name="Joachim A."/>
        </authorList>
    </citation>
    <scope>NUCLEOTIDE SEQUENCE [LARGE SCALE GENOMIC DNA]</scope>
    <source>
        <strain evidence="12 13">Wien I</strain>
    </source>
</reference>
<dbReference type="InterPro" id="IPR001388">
    <property type="entry name" value="Synaptobrevin-like"/>
</dbReference>
<accession>A0A2C6KJH9</accession>
<comment type="similarity">
    <text evidence="1">Belongs to the synaptobrevin family.</text>
</comment>
<dbReference type="GeneID" id="94432246"/>
<dbReference type="PROSITE" id="PS50859">
    <property type="entry name" value="LONGIN"/>
    <property type="match status" value="1"/>
</dbReference>
<keyword evidence="4" id="KW-0564">Palmitate</keyword>
<dbReference type="PRINTS" id="PR00219">
    <property type="entry name" value="SYNAPTOBREVN"/>
</dbReference>
<dbReference type="Gene3D" id="1.20.5.110">
    <property type="match status" value="1"/>
</dbReference>
<evidence type="ECO:0000256" key="8">
    <source>
        <dbReference type="PROSITE-ProRule" id="PRU00290"/>
    </source>
</evidence>
<dbReference type="GO" id="GO:0006888">
    <property type="term" value="P:endoplasmic reticulum to Golgi vesicle-mediated transport"/>
    <property type="evidence" value="ECO:0007669"/>
    <property type="project" value="TreeGrafter"/>
</dbReference>
<dbReference type="PROSITE" id="PS50892">
    <property type="entry name" value="V_SNARE"/>
    <property type="match status" value="1"/>
</dbReference>
<keyword evidence="2" id="KW-0488">Methylation</keyword>
<organism evidence="12 13">
    <name type="scientific">Cystoisospora suis</name>
    <dbReference type="NCBI Taxonomy" id="483139"/>
    <lineage>
        <taxon>Eukaryota</taxon>
        <taxon>Sar</taxon>
        <taxon>Alveolata</taxon>
        <taxon>Apicomplexa</taxon>
        <taxon>Conoidasida</taxon>
        <taxon>Coccidia</taxon>
        <taxon>Eucoccidiorida</taxon>
        <taxon>Eimeriorina</taxon>
        <taxon>Sarcocystidae</taxon>
        <taxon>Cystoisospora</taxon>
    </lineage>
</organism>
<dbReference type="InterPro" id="IPR042855">
    <property type="entry name" value="V_SNARE_CC"/>
</dbReference>
<dbReference type="RefSeq" id="XP_067918994.1">
    <property type="nucleotide sequence ID" value="XM_068069035.1"/>
</dbReference>
<evidence type="ECO:0000256" key="1">
    <source>
        <dbReference type="ARBA" id="ARBA00008025"/>
    </source>
</evidence>
<dbReference type="InterPro" id="IPR011012">
    <property type="entry name" value="Longin-like_dom_sf"/>
</dbReference>
<evidence type="ECO:0000313" key="12">
    <source>
        <dbReference type="EMBL" id="PHJ17269.1"/>
    </source>
</evidence>
<dbReference type="PANTHER" id="PTHR45806:SF1">
    <property type="entry name" value="SYNAPTOBREVIN HOMOLOG YKT6"/>
    <property type="match status" value="1"/>
</dbReference>
<dbReference type="PANTHER" id="PTHR45806">
    <property type="entry name" value="SYNAPTOBREVIN HOMOLOG YKT6"/>
    <property type="match status" value="1"/>
</dbReference>
<dbReference type="SUPFAM" id="SSF64356">
    <property type="entry name" value="SNARE-like"/>
    <property type="match status" value="1"/>
</dbReference>
<dbReference type="InterPro" id="IPR010908">
    <property type="entry name" value="Longin_dom"/>
</dbReference>
<dbReference type="VEuPathDB" id="ToxoDB:CSUI_008916"/>
<comment type="subcellular location">
    <subcellularLocation>
        <location evidence="7">Endomembrane system</location>
        <topology evidence="7">Lipid-anchor</topology>
        <orientation evidence="7">Cytoplasmic side</orientation>
    </subcellularLocation>
</comment>
<feature type="domain" description="Longin" evidence="10">
    <location>
        <begin position="34"/>
        <end position="159"/>
    </location>
</feature>
<dbReference type="GO" id="GO:0005484">
    <property type="term" value="F:SNAP receptor activity"/>
    <property type="evidence" value="ECO:0007669"/>
    <property type="project" value="TreeGrafter"/>
</dbReference>
<feature type="domain" description="V-SNARE coiled-coil homology" evidence="11">
    <location>
        <begin position="170"/>
        <end position="230"/>
    </location>
</feature>
<evidence type="ECO:0000259" key="11">
    <source>
        <dbReference type="PROSITE" id="PS50892"/>
    </source>
</evidence>
<dbReference type="GO" id="GO:0005794">
    <property type="term" value="C:Golgi apparatus"/>
    <property type="evidence" value="ECO:0007669"/>
    <property type="project" value="TreeGrafter"/>
</dbReference>
<dbReference type="OrthoDB" id="27923at2759"/>
<evidence type="ECO:0000256" key="2">
    <source>
        <dbReference type="ARBA" id="ARBA00022481"/>
    </source>
</evidence>
<gene>
    <name evidence="12" type="ORF">CSUI_008916</name>
</gene>
<keyword evidence="3" id="KW-0472">Membrane</keyword>
<keyword evidence="5" id="KW-0449">Lipoprotein</keyword>
<evidence type="ECO:0000256" key="9">
    <source>
        <dbReference type="SAM" id="MobiDB-lite"/>
    </source>
</evidence>
<comment type="caution">
    <text evidence="12">The sequence shown here is derived from an EMBL/GenBank/DDBJ whole genome shotgun (WGS) entry which is preliminary data.</text>
</comment>
<dbReference type="AlphaFoldDB" id="A0A2C6KJH9"/>
<dbReference type="CDD" id="cd14824">
    <property type="entry name" value="Longin"/>
    <property type="match status" value="1"/>
</dbReference>
<evidence type="ECO:0000256" key="7">
    <source>
        <dbReference type="ARBA" id="ARBA00046278"/>
    </source>
</evidence>
<dbReference type="Gene3D" id="3.30.450.50">
    <property type="entry name" value="Longin domain"/>
    <property type="match status" value="1"/>
</dbReference>
<dbReference type="GO" id="GO:0016020">
    <property type="term" value="C:membrane"/>
    <property type="evidence" value="ECO:0007669"/>
    <property type="project" value="InterPro"/>
</dbReference>
<keyword evidence="6" id="KW-0636">Prenylation</keyword>
<name>A0A2C6KJH9_9APIC</name>
<evidence type="ECO:0000259" key="10">
    <source>
        <dbReference type="PROSITE" id="PS50859"/>
    </source>
</evidence>
<proteinExistence type="inferred from homology"/>
<sequence length="230" mass="25872">MDGRSNSSLGRGPSRATQGAGGGAGEKVALYSLILYKWNPEKPIQLAASFDLSSFPFFHRSTMKEHIVFHSRLICARTPVGRRQVVEFEQNIGHCHVFVHPSGLAATVLSTAAYPMRVAFGLITQALKGFQDKYDGMWENITEDAKEGAMFSTEGAELLKLYQNPVEADKLLKVQRDLDEVKDVMLKNIDDLLQRGEKLDDLMQKSEDLSNTSYQFYRQAKKNNQCCQLY</sequence>
<evidence type="ECO:0000256" key="6">
    <source>
        <dbReference type="ARBA" id="ARBA00023289"/>
    </source>
</evidence>